<sequence>MKLSTFYLILFFVISFILIIAYTARYILYDNIDKLYKINSNRININKREFILNVCKNIPYYNNYTADTLPIVTKQQISKNTDLFCNKNIPKIASSIKSANNSWTDKENVAKNISLIDSIYYTYEVLSGKAIAHVSGGSSGNYFYQWYTYDEYVKASYGFFKCWINMGWKPTDKVLIYYFHGANSVKLINKLNFLHSTFNSIIPELDENGDIKESTLYELVDCINNFKPELIVSFPSLIFRLSQLIYMKDIKLTHIPKCMDLSADFLFTCQYKFICSIFKNCDIRLSYGTIEFGQIAQQIPNRMFDYIVFDDIVDVENDQNNNLIITNYLYTTQPIIRYLTDDKGTVTHENKNVIIRNLIGKSNDSFNYIDIDNFINNCSYSIINLRIDNKNKIIALSTLYDYDIDNISFYFNGYFNNYTIQTDVCKLNTCKTKDRYDRKNTPIMNEFHMRQEKK</sequence>
<dbReference type="EMBL" id="MN740760">
    <property type="protein sequence ID" value="QHS81780.1"/>
    <property type="molecule type" value="Genomic_DNA"/>
</dbReference>
<keyword evidence="1" id="KW-1133">Transmembrane helix</keyword>
<proteinExistence type="predicted"/>
<evidence type="ECO:0000313" key="2">
    <source>
        <dbReference type="EMBL" id="QHS81780.1"/>
    </source>
</evidence>
<feature type="transmembrane region" description="Helical" evidence="1">
    <location>
        <begin position="6"/>
        <end position="28"/>
    </location>
</feature>
<accession>A0A6C0AQS8</accession>
<dbReference type="PANTHER" id="PTHR36932">
    <property type="entry name" value="CAPSULAR POLYSACCHARIDE BIOSYNTHESIS PROTEIN"/>
    <property type="match status" value="1"/>
</dbReference>
<keyword evidence="1" id="KW-0472">Membrane</keyword>
<dbReference type="AlphaFoldDB" id="A0A6C0AQS8"/>
<dbReference type="InterPro" id="IPR042099">
    <property type="entry name" value="ANL_N_sf"/>
</dbReference>
<evidence type="ECO:0008006" key="3">
    <source>
        <dbReference type="Google" id="ProtNLM"/>
    </source>
</evidence>
<name>A0A6C0AQS8_9ZZZZ</name>
<reference evidence="2" key="1">
    <citation type="journal article" date="2020" name="Nature">
        <title>Giant virus diversity and host interactions through global metagenomics.</title>
        <authorList>
            <person name="Schulz F."/>
            <person name="Roux S."/>
            <person name="Paez-Espino D."/>
            <person name="Jungbluth S."/>
            <person name="Walsh D.A."/>
            <person name="Denef V.J."/>
            <person name="McMahon K.D."/>
            <person name="Konstantinidis K.T."/>
            <person name="Eloe-Fadrosh E.A."/>
            <person name="Kyrpides N.C."/>
            <person name="Woyke T."/>
        </authorList>
    </citation>
    <scope>NUCLEOTIDE SEQUENCE</scope>
    <source>
        <strain evidence="2">GVMAG-S-1101164-72</strain>
    </source>
</reference>
<protein>
    <recommendedName>
        <fullName evidence="3">AMP-dependent synthetase/ligase domain-containing protein</fullName>
    </recommendedName>
</protein>
<organism evidence="2">
    <name type="scientific">viral metagenome</name>
    <dbReference type="NCBI Taxonomy" id="1070528"/>
    <lineage>
        <taxon>unclassified sequences</taxon>
        <taxon>metagenomes</taxon>
        <taxon>organismal metagenomes</taxon>
    </lineage>
</organism>
<evidence type="ECO:0000256" key="1">
    <source>
        <dbReference type="SAM" id="Phobius"/>
    </source>
</evidence>
<dbReference type="PANTHER" id="PTHR36932:SF1">
    <property type="entry name" value="CAPSULAR POLYSACCHARIDE BIOSYNTHESIS PROTEIN"/>
    <property type="match status" value="1"/>
</dbReference>
<keyword evidence="1" id="KW-0812">Transmembrane</keyword>
<dbReference type="InterPro" id="IPR053158">
    <property type="entry name" value="CapK_Type1_Caps_Biosynth"/>
</dbReference>
<dbReference type="Gene3D" id="3.40.50.12780">
    <property type="entry name" value="N-terminal domain of ligase-like"/>
    <property type="match status" value="1"/>
</dbReference>